<dbReference type="PANTHER" id="PTHR43701">
    <property type="entry name" value="MEMBRANE TRANSPORTER PROTEIN MJ0441-RELATED"/>
    <property type="match status" value="1"/>
</dbReference>
<keyword evidence="3 6" id="KW-0812">Transmembrane</keyword>
<dbReference type="Proteomes" id="UP001500301">
    <property type="component" value="Unassembled WGS sequence"/>
</dbReference>
<keyword evidence="5 6" id="KW-0472">Membrane</keyword>
<feature type="transmembrane region" description="Helical" evidence="6">
    <location>
        <begin position="270"/>
        <end position="288"/>
    </location>
</feature>
<evidence type="ECO:0000313" key="9">
    <source>
        <dbReference type="Proteomes" id="UP001500301"/>
    </source>
</evidence>
<feature type="transmembrane region" description="Helical" evidence="6">
    <location>
        <begin position="179"/>
        <end position="207"/>
    </location>
</feature>
<keyword evidence="4 6" id="KW-1133">Transmembrane helix</keyword>
<keyword evidence="6" id="KW-1003">Cell membrane</keyword>
<evidence type="ECO:0000256" key="6">
    <source>
        <dbReference type="RuleBase" id="RU363041"/>
    </source>
</evidence>
<feature type="compositionally biased region" description="Low complexity" evidence="7">
    <location>
        <begin position="133"/>
        <end position="147"/>
    </location>
</feature>
<dbReference type="EMBL" id="BAABBB010000012">
    <property type="protein sequence ID" value="GAA3535737.1"/>
    <property type="molecule type" value="Genomic_DNA"/>
</dbReference>
<comment type="caution">
    <text evidence="8">The sequence shown here is derived from an EMBL/GenBank/DDBJ whole genome shotgun (WGS) entry which is preliminary data.</text>
</comment>
<evidence type="ECO:0000256" key="4">
    <source>
        <dbReference type="ARBA" id="ARBA00022989"/>
    </source>
</evidence>
<feature type="transmembrane region" description="Helical" evidence="6">
    <location>
        <begin position="214"/>
        <end position="232"/>
    </location>
</feature>
<evidence type="ECO:0000313" key="8">
    <source>
        <dbReference type="EMBL" id="GAA3535737.1"/>
    </source>
</evidence>
<proteinExistence type="inferred from homology"/>
<feature type="transmembrane region" description="Helical" evidence="6">
    <location>
        <begin position="44"/>
        <end position="63"/>
    </location>
</feature>
<reference evidence="9" key="1">
    <citation type="journal article" date="2019" name="Int. J. Syst. Evol. Microbiol.">
        <title>The Global Catalogue of Microorganisms (GCM) 10K type strain sequencing project: providing services to taxonomists for standard genome sequencing and annotation.</title>
        <authorList>
            <consortium name="The Broad Institute Genomics Platform"/>
            <consortium name="The Broad Institute Genome Sequencing Center for Infectious Disease"/>
            <person name="Wu L."/>
            <person name="Ma J."/>
        </authorList>
    </citation>
    <scope>NUCLEOTIDE SEQUENCE [LARGE SCALE GENOMIC DNA]</scope>
    <source>
        <strain evidence="9">JCM 17460</strain>
    </source>
</reference>
<feature type="transmembrane region" description="Helical" evidence="6">
    <location>
        <begin position="99"/>
        <end position="119"/>
    </location>
</feature>
<organism evidence="8 9">
    <name type="scientific">Nocardioides daeguensis</name>
    <dbReference type="NCBI Taxonomy" id="908359"/>
    <lineage>
        <taxon>Bacteria</taxon>
        <taxon>Bacillati</taxon>
        <taxon>Actinomycetota</taxon>
        <taxon>Actinomycetes</taxon>
        <taxon>Propionibacteriales</taxon>
        <taxon>Nocardioidaceae</taxon>
        <taxon>Nocardioides</taxon>
    </lineage>
</organism>
<evidence type="ECO:0000256" key="5">
    <source>
        <dbReference type="ARBA" id="ARBA00023136"/>
    </source>
</evidence>
<evidence type="ECO:0000256" key="7">
    <source>
        <dbReference type="SAM" id="MobiDB-lite"/>
    </source>
</evidence>
<accession>A0ABP6VH88</accession>
<evidence type="ECO:0000256" key="3">
    <source>
        <dbReference type="ARBA" id="ARBA00022692"/>
    </source>
</evidence>
<evidence type="ECO:0000256" key="1">
    <source>
        <dbReference type="ARBA" id="ARBA00004141"/>
    </source>
</evidence>
<dbReference type="InterPro" id="IPR002781">
    <property type="entry name" value="TM_pro_TauE-like"/>
</dbReference>
<comment type="subcellular location">
    <subcellularLocation>
        <location evidence="6">Cell membrane</location>
        <topology evidence="6">Multi-pass membrane protein</topology>
    </subcellularLocation>
    <subcellularLocation>
        <location evidence="1">Membrane</location>
        <topology evidence="1">Multi-pass membrane protein</topology>
    </subcellularLocation>
</comment>
<dbReference type="RefSeq" id="WP_218235749.1">
    <property type="nucleotide sequence ID" value="NZ_BAABBB010000012.1"/>
</dbReference>
<gene>
    <name evidence="8" type="ORF">GCM10022263_24520</name>
</gene>
<feature type="transmembrane region" description="Helical" evidence="6">
    <location>
        <begin position="6"/>
        <end position="37"/>
    </location>
</feature>
<dbReference type="InterPro" id="IPR051598">
    <property type="entry name" value="TSUP/Inactive_protease-like"/>
</dbReference>
<dbReference type="PANTHER" id="PTHR43701:SF2">
    <property type="entry name" value="MEMBRANE TRANSPORTER PROTEIN YJNA-RELATED"/>
    <property type="match status" value="1"/>
</dbReference>
<dbReference type="Pfam" id="PF01925">
    <property type="entry name" value="TauE"/>
    <property type="match status" value="1"/>
</dbReference>
<evidence type="ECO:0000256" key="2">
    <source>
        <dbReference type="ARBA" id="ARBA00009142"/>
    </source>
</evidence>
<keyword evidence="9" id="KW-1185">Reference proteome</keyword>
<comment type="similarity">
    <text evidence="2 6">Belongs to the 4-toluene sulfonate uptake permease (TSUP) (TC 2.A.102) family.</text>
</comment>
<sequence length="294" mass="28835">MGELLLILALGALIGAILGGLGGGGAILTVPALVYVVGQSAQEATTSSLVIVGLTAVVGTLSYLRSGRVRWRVGLVFGLVGIPATWAGSQLNHRVDQDVLLLGFAALMVVAAVAMISGARGRRPGAGDGAGVPGAAPAAPAAPGSGRASATTTLRVAAPARVVAATAGAADRLPLVPTLLVASAAGLLTGFFGVGGGFVIVPALVLALRLPMHLAVGTSLVIVALNSATALASRAADAHVDASVVVPFAAAAMVATLGGKRVADRLPARLLQVAFALVMVLVAGYTAWQSVTGG</sequence>
<feature type="transmembrane region" description="Helical" evidence="6">
    <location>
        <begin position="69"/>
        <end position="87"/>
    </location>
</feature>
<protein>
    <recommendedName>
        <fullName evidence="6">Probable membrane transporter protein</fullName>
    </recommendedName>
</protein>
<feature type="region of interest" description="Disordered" evidence="7">
    <location>
        <begin position="127"/>
        <end position="147"/>
    </location>
</feature>
<name>A0ABP6VH88_9ACTN</name>